<dbReference type="EMBL" id="CATNWA010014388">
    <property type="protein sequence ID" value="CAI9571231.1"/>
    <property type="molecule type" value="Genomic_DNA"/>
</dbReference>
<proteinExistence type="predicted"/>
<protein>
    <submittedName>
        <fullName evidence="1">Uncharacterized protein</fullName>
    </submittedName>
</protein>
<comment type="caution">
    <text evidence="1">The sequence shown here is derived from an EMBL/GenBank/DDBJ whole genome shotgun (WGS) entry which is preliminary data.</text>
</comment>
<sequence>METQFIIIYRYQMTGKLYSGQIDTRIVQKHQRDFRFGLRC</sequence>
<gene>
    <name evidence="1" type="ORF">SPARVUS_LOCUS7209778</name>
</gene>
<evidence type="ECO:0000313" key="2">
    <source>
        <dbReference type="Proteomes" id="UP001162483"/>
    </source>
</evidence>
<dbReference type="Proteomes" id="UP001162483">
    <property type="component" value="Unassembled WGS sequence"/>
</dbReference>
<reference evidence="1" key="1">
    <citation type="submission" date="2023-05" db="EMBL/GenBank/DDBJ databases">
        <authorList>
            <person name="Stuckert A."/>
        </authorList>
    </citation>
    <scope>NUCLEOTIDE SEQUENCE</scope>
</reference>
<keyword evidence="2" id="KW-1185">Reference proteome</keyword>
<evidence type="ECO:0000313" key="1">
    <source>
        <dbReference type="EMBL" id="CAI9571231.1"/>
    </source>
</evidence>
<name>A0ABN9DJA5_9NEOB</name>
<accession>A0ABN9DJA5</accession>
<organism evidence="1 2">
    <name type="scientific">Staurois parvus</name>
    <dbReference type="NCBI Taxonomy" id="386267"/>
    <lineage>
        <taxon>Eukaryota</taxon>
        <taxon>Metazoa</taxon>
        <taxon>Chordata</taxon>
        <taxon>Craniata</taxon>
        <taxon>Vertebrata</taxon>
        <taxon>Euteleostomi</taxon>
        <taxon>Amphibia</taxon>
        <taxon>Batrachia</taxon>
        <taxon>Anura</taxon>
        <taxon>Neobatrachia</taxon>
        <taxon>Ranoidea</taxon>
        <taxon>Ranidae</taxon>
        <taxon>Staurois</taxon>
    </lineage>
</organism>